<evidence type="ECO:0000259" key="4">
    <source>
        <dbReference type="Pfam" id="PF00535"/>
    </source>
</evidence>
<dbReference type="RefSeq" id="WP_149497775.1">
    <property type="nucleotide sequence ID" value="NZ_JASZZN010000022.1"/>
</dbReference>
<comment type="similarity">
    <text evidence="1">Belongs to the glycosyltransferase 2 family.</text>
</comment>
<gene>
    <name evidence="5" type="ORF">QTN89_23655</name>
</gene>
<proteinExistence type="inferred from homology"/>
<dbReference type="Pfam" id="PF00535">
    <property type="entry name" value="Glycos_transf_2"/>
    <property type="match status" value="1"/>
</dbReference>
<dbReference type="Gene3D" id="3.90.550.10">
    <property type="entry name" value="Spore Coat Polysaccharide Biosynthesis Protein SpsA, Chain A"/>
    <property type="match status" value="1"/>
</dbReference>
<dbReference type="EC" id="2.4.-.-" evidence="5"/>
<dbReference type="Proteomes" id="UP001239462">
    <property type="component" value="Unassembled WGS sequence"/>
</dbReference>
<dbReference type="SUPFAM" id="SSF53448">
    <property type="entry name" value="Nucleotide-diphospho-sugar transferases"/>
    <property type="match status" value="1"/>
</dbReference>
<dbReference type="InterPro" id="IPR029044">
    <property type="entry name" value="Nucleotide-diphossugar_trans"/>
</dbReference>
<dbReference type="InterPro" id="IPR001173">
    <property type="entry name" value="Glyco_trans_2-like"/>
</dbReference>
<evidence type="ECO:0000313" key="6">
    <source>
        <dbReference type="Proteomes" id="UP001239462"/>
    </source>
</evidence>
<dbReference type="EMBL" id="JASZZN010000022">
    <property type="protein sequence ID" value="MDM4018467.1"/>
    <property type="molecule type" value="Genomic_DNA"/>
</dbReference>
<protein>
    <submittedName>
        <fullName evidence="5">Glycosyltransferase family 2 protein</fullName>
        <ecNumber evidence="5">2.4.-.-</ecNumber>
    </submittedName>
</protein>
<sequence length="339" mass="38840">MLANCEIKTPRVSVVMSCFNDETTIKKSLRSIQRQTLLDWELIVINDGSTDQSGTILDEAASLDARIRVVHQANVGLTRALIRGCDLAQAPFIARQDADDESAPARLEQQLDRIQSDAKIGFVSCFTDYVGPEGEFMCRVRRPQDDCVATHQLLNDRVGPPAHGTVMFRRQTYVNVGGYRAPFYFAQDADLWLRMAEVSHVSYLEDVLYRFTFRPESITGTRRDIQARFGILGQQCRLARQNGQDEQPILEQAERLTLQVRRDFTLDASASSWRKNVQSVNTDYLIGSQLVRNRDGRAVCYLKRVLRRHPSHLRSWYRLLQSYTNRCLGRQTIVHNDRT</sequence>
<accession>A0ABT7PPQ1</accession>
<keyword evidence="3 5" id="KW-0808">Transferase</keyword>
<keyword evidence="6" id="KW-1185">Reference proteome</keyword>
<reference evidence="5 6" key="1">
    <citation type="submission" date="2023-06" db="EMBL/GenBank/DDBJ databases">
        <title>Roseiconus lacunae JC819 isolated from Gulf of Mannar region, Tamil Nadu.</title>
        <authorList>
            <person name="Pk S."/>
            <person name="Ch S."/>
            <person name="Ch V.R."/>
        </authorList>
    </citation>
    <scope>NUCLEOTIDE SEQUENCE [LARGE SCALE GENOMIC DNA]</scope>
    <source>
        <strain evidence="5 6">JC819</strain>
    </source>
</reference>
<evidence type="ECO:0000256" key="3">
    <source>
        <dbReference type="ARBA" id="ARBA00022679"/>
    </source>
</evidence>
<organism evidence="5 6">
    <name type="scientific">Roseiconus lacunae</name>
    <dbReference type="NCBI Taxonomy" id="2605694"/>
    <lineage>
        <taxon>Bacteria</taxon>
        <taxon>Pseudomonadati</taxon>
        <taxon>Planctomycetota</taxon>
        <taxon>Planctomycetia</taxon>
        <taxon>Pirellulales</taxon>
        <taxon>Pirellulaceae</taxon>
        <taxon>Roseiconus</taxon>
    </lineage>
</organism>
<dbReference type="PANTHER" id="PTHR43685">
    <property type="entry name" value="GLYCOSYLTRANSFERASE"/>
    <property type="match status" value="1"/>
</dbReference>
<evidence type="ECO:0000256" key="2">
    <source>
        <dbReference type="ARBA" id="ARBA00022676"/>
    </source>
</evidence>
<keyword evidence="2 5" id="KW-0328">Glycosyltransferase</keyword>
<feature type="domain" description="Glycosyltransferase 2-like" evidence="4">
    <location>
        <begin position="13"/>
        <end position="170"/>
    </location>
</feature>
<evidence type="ECO:0000313" key="5">
    <source>
        <dbReference type="EMBL" id="MDM4018467.1"/>
    </source>
</evidence>
<dbReference type="PANTHER" id="PTHR43685:SF5">
    <property type="entry name" value="GLYCOSYLTRANSFERASE EPSE-RELATED"/>
    <property type="match status" value="1"/>
</dbReference>
<evidence type="ECO:0000256" key="1">
    <source>
        <dbReference type="ARBA" id="ARBA00006739"/>
    </source>
</evidence>
<dbReference type="CDD" id="cd00761">
    <property type="entry name" value="Glyco_tranf_GTA_type"/>
    <property type="match status" value="1"/>
</dbReference>
<name>A0ABT7PPQ1_9BACT</name>
<comment type="caution">
    <text evidence="5">The sequence shown here is derived from an EMBL/GenBank/DDBJ whole genome shotgun (WGS) entry which is preliminary data.</text>
</comment>
<dbReference type="InterPro" id="IPR050834">
    <property type="entry name" value="Glycosyltransf_2"/>
</dbReference>
<dbReference type="GO" id="GO:0016757">
    <property type="term" value="F:glycosyltransferase activity"/>
    <property type="evidence" value="ECO:0007669"/>
    <property type="project" value="UniProtKB-KW"/>
</dbReference>